<name>A0A5B7DFQ6_PORTR</name>
<accession>A0A5B7DFQ6</accession>
<proteinExistence type="predicted"/>
<gene>
    <name evidence="1" type="ORF">E2C01_012977</name>
</gene>
<dbReference type="AlphaFoldDB" id="A0A5B7DFQ6"/>
<organism evidence="1 2">
    <name type="scientific">Portunus trituberculatus</name>
    <name type="common">Swimming crab</name>
    <name type="synonym">Neptunus trituberculatus</name>
    <dbReference type="NCBI Taxonomy" id="210409"/>
    <lineage>
        <taxon>Eukaryota</taxon>
        <taxon>Metazoa</taxon>
        <taxon>Ecdysozoa</taxon>
        <taxon>Arthropoda</taxon>
        <taxon>Crustacea</taxon>
        <taxon>Multicrustacea</taxon>
        <taxon>Malacostraca</taxon>
        <taxon>Eumalacostraca</taxon>
        <taxon>Eucarida</taxon>
        <taxon>Decapoda</taxon>
        <taxon>Pleocyemata</taxon>
        <taxon>Brachyura</taxon>
        <taxon>Eubrachyura</taxon>
        <taxon>Portunoidea</taxon>
        <taxon>Portunidae</taxon>
        <taxon>Portuninae</taxon>
        <taxon>Portunus</taxon>
    </lineage>
</organism>
<sequence>MQSEGELDPTASGMEEEVSAKAYTCPSSCISFSVEPVYLLTSPTHLHLAPTPSRRLAALLMARRS</sequence>
<dbReference type="Proteomes" id="UP000324222">
    <property type="component" value="Unassembled WGS sequence"/>
</dbReference>
<comment type="caution">
    <text evidence="1">The sequence shown here is derived from an EMBL/GenBank/DDBJ whole genome shotgun (WGS) entry which is preliminary data.</text>
</comment>
<evidence type="ECO:0000313" key="2">
    <source>
        <dbReference type="Proteomes" id="UP000324222"/>
    </source>
</evidence>
<dbReference type="EMBL" id="VSRR010000828">
    <property type="protein sequence ID" value="MPC20047.1"/>
    <property type="molecule type" value="Genomic_DNA"/>
</dbReference>
<reference evidence="1 2" key="1">
    <citation type="submission" date="2019-05" db="EMBL/GenBank/DDBJ databases">
        <title>Another draft genome of Portunus trituberculatus and its Hox gene families provides insights of decapod evolution.</title>
        <authorList>
            <person name="Jeong J.-H."/>
            <person name="Song I."/>
            <person name="Kim S."/>
            <person name="Choi T."/>
            <person name="Kim D."/>
            <person name="Ryu S."/>
            <person name="Kim W."/>
        </authorList>
    </citation>
    <scope>NUCLEOTIDE SEQUENCE [LARGE SCALE GENOMIC DNA]</scope>
    <source>
        <tissue evidence="1">Muscle</tissue>
    </source>
</reference>
<protein>
    <submittedName>
        <fullName evidence="1">Uncharacterized protein</fullName>
    </submittedName>
</protein>
<keyword evidence="2" id="KW-1185">Reference proteome</keyword>
<evidence type="ECO:0000313" key="1">
    <source>
        <dbReference type="EMBL" id="MPC20047.1"/>
    </source>
</evidence>